<dbReference type="PROSITE" id="PS50977">
    <property type="entry name" value="HTH_TETR_2"/>
    <property type="match status" value="1"/>
</dbReference>
<dbReference type="AlphaFoldDB" id="A0AAC9HQS6"/>
<accession>A0AAC9HQS6</accession>
<name>A0AAC9HQS6_9PSEU</name>
<feature type="domain" description="HTH tetR-type" evidence="6">
    <location>
        <begin position="23"/>
        <end position="82"/>
    </location>
</feature>
<dbReference type="InterPro" id="IPR001647">
    <property type="entry name" value="HTH_TetR"/>
</dbReference>
<dbReference type="GO" id="GO:0003700">
    <property type="term" value="F:DNA-binding transcription factor activity"/>
    <property type="evidence" value="ECO:0007669"/>
    <property type="project" value="TreeGrafter"/>
</dbReference>
<feature type="compositionally biased region" description="Basic and acidic residues" evidence="5">
    <location>
        <begin position="7"/>
        <end position="24"/>
    </location>
</feature>
<evidence type="ECO:0000313" key="8">
    <source>
        <dbReference type="Proteomes" id="UP000095210"/>
    </source>
</evidence>
<dbReference type="SUPFAM" id="SSF48498">
    <property type="entry name" value="Tetracyclin repressor-like, C-terminal domain"/>
    <property type="match status" value="1"/>
</dbReference>
<dbReference type="Pfam" id="PF00440">
    <property type="entry name" value="TetR_N"/>
    <property type="match status" value="1"/>
</dbReference>
<protein>
    <submittedName>
        <fullName evidence="7">Transcriptional regulator, TetR family</fullName>
    </submittedName>
</protein>
<dbReference type="Gene3D" id="1.10.357.10">
    <property type="entry name" value="Tetracycline Repressor, domain 2"/>
    <property type="match status" value="1"/>
</dbReference>
<dbReference type="InterPro" id="IPR050109">
    <property type="entry name" value="HTH-type_TetR-like_transc_reg"/>
</dbReference>
<dbReference type="GO" id="GO:0000976">
    <property type="term" value="F:transcription cis-regulatory region binding"/>
    <property type="evidence" value="ECO:0007669"/>
    <property type="project" value="TreeGrafter"/>
</dbReference>
<dbReference type="PANTHER" id="PTHR30055">
    <property type="entry name" value="HTH-TYPE TRANSCRIPTIONAL REGULATOR RUTR"/>
    <property type="match status" value="1"/>
</dbReference>
<sequence>MNTAEPQTERPHADPPRLRADATENRNRILDVARAAFAERGLDVPMAAIARRAEVGVATLYRRFPTKDALITEVFADQISACTSVIDEALADPDPWHGFQNAVTTMCEMQAEDLGLTSAFLTAFPEAVDFERQRSHVEQGLAELVRRAQDDGRLRPDFMVSDLILVFLAGNGVATGASEASRAASRRVVAYLLSSFHTDRVDPHTPLPPPAPLDIGHIARLITR</sequence>
<keyword evidence="8" id="KW-1185">Reference proteome</keyword>
<dbReference type="PANTHER" id="PTHR30055:SF234">
    <property type="entry name" value="HTH-TYPE TRANSCRIPTIONAL REGULATOR BETI"/>
    <property type="match status" value="1"/>
</dbReference>
<gene>
    <name evidence="7" type="ORF">TL08_14045</name>
</gene>
<keyword evidence="2 4" id="KW-0238">DNA-binding</keyword>
<dbReference type="InterPro" id="IPR009057">
    <property type="entry name" value="Homeodomain-like_sf"/>
</dbReference>
<feature type="region of interest" description="Disordered" evidence="5">
    <location>
        <begin position="1"/>
        <end position="24"/>
    </location>
</feature>
<organism evidence="7 8">
    <name type="scientific">Actinoalloteichus hymeniacidonis</name>
    <dbReference type="NCBI Taxonomy" id="340345"/>
    <lineage>
        <taxon>Bacteria</taxon>
        <taxon>Bacillati</taxon>
        <taxon>Actinomycetota</taxon>
        <taxon>Actinomycetes</taxon>
        <taxon>Pseudonocardiales</taxon>
        <taxon>Pseudonocardiaceae</taxon>
        <taxon>Actinoalloteichus</taxon>
    </lineage>
</organism>
<evidence type="ECO:0000259" key="6">
    <source>
        <dbReference type="PROSITE" id="PS50977"/>
    </source>
</evidence>
<dbReference type="RefSeq" id="WP_069849450.1">
    <property type="nucleotide sequence ID" value="NZ_CP014859.1"/>
</dbReference>
<evidence type="ECO:0000256" key="3">
    <source>
        <dbReference type="ARBA" id="ARBA00023163"/>
    </source>
</evidence>
<reference evidence="8" key="1">
    <citation type="submission" date="2016-03" db="EMBL/GenBank/DDBJ databases">
        <title>Complete genome sequence of the type strain Actinoalloteichus hymeniacidonis DSM 45092.</title>
        <authorList>
            <person name="Schaffert L."/>
            <person name="Albersmeier A."/>
            <person name="Winkler A."/>
            <person name="Kalinowski J."/>
            <person name="Zotchev S."/>
            <person name="Ruckert C."/>
        </authorList>
    </citation>
    <scope>NUCLEOTIDE SEQUENCE [LARGE SCALE GENOMIC DNA]</scope>
    <source>
        <strain evidence="8">HPA177(T) (DSM 45092(T))</strain>
    </source>
</reference>
<evidence type="ECO:0000256" key="2">
    <source>
        <dbReference type="ARBA" id="ARBA00023125"/>
    </source>
</evidence>
<evidence type="ECO:0000256" key="5">
    <source>
        <dbReference type="SAM" id="MobiDB-lite"/>
    </source>
</evidence>
<dbReference type="Pfam" id="PF21597">
    <property type="entry name" value="TetR_C_43"/>
    <property type="match status" value="1"/>
</dbReference>
<dbReference type="InterPro" id="IPR036271">
    <property type="entry name" value="Tet_transcr_reg_TetR-rel_C_sf"/>
</dbReference>
<evidence type="ECO:0000313" key="7">
    <source>
        <dbReference type="EMBL" id="AOS63623.1"/>
    </source>
</evidence>
<dbReference type="EMBL" id="CP014859">
    <property type="protein sequence ID" value="AOS63623.1"/>
    <property type="molecule type" value="Genomic_DNA"/>
</dbReference>
<dbReference type="InterPro" id="IPR049445">
    <property type="entry name" value="TetR_SbtR-like_C"/>
</dbReference>
<dbReference type="SUPFAM" id="SSF46689">
    <property type="entry name" value="Homeodomain-like"/>
    <property type="match status" value="1"/>
</dbReference>
<keyword evidence="3" id="KW-0804">Transcription</keyword>
<dbReference type="PRINTS" id="PR00455">
    <property type="entry name" value="HTHTETR"/>
</dbReference>
<evidence type="ECO:0000256" key="1">
    <source>
        <dbReference type="ARBA" id="ARBA00023015"/>
    </source>
</evidence>
<dbReference type="Proteomes" id="UP000095210">
    <property type="component" value="Chromosome"/>
</dbReference>
<keyword evidence="1" id="KW-0805">Transcription regulation</keyword>
<dbReference type="KEGG" id="ahm:TL08_14045"/>
<feature type="DNA-binding region" description="H-T-H motif" evidence="4">
    <location>
        <begin position="45"/>
        <end position="64"/>
    </location>
</feature>
<proteinExistence type="predicted"/>
<evidence type="ECO:0000256" key="4">
    <source>
        <dbReference type="PROSITE-ProRule" id="PRU00335"/>
    </source>
</evidence>